<dbReference type="InterPro" id="IPR050703">
    <property type="entry name" value="Flavin_MAO"/>
</dbReference>
<accession>A0ABW0ZG10</accession>
<comment type="similarity">
    <text evidence="2">Belongs to the flavin monoamine oxidase family.</text>
</comment>
<dbReference type="Gene3D" id="3.50.50.60">
    <property type="entry name" value="FAD/NAD(P)-binding domain"/>
    <property type="match status" value="1"/>
</dbReference>
<protein>
    <submittedName>
        <fullName evidence="5">Flavin monoamine oxidase family protein</fullName>
    </submittedName>
</protein>
<feature type="domain" description="Amine oxidase" evidence="4">
    <location>
        <begin position="15"/>
        <end position="447"/>
    </location>
</feature>
<dbReference type="Gene3D" id="3.90.660.10">
    <property type="match status" value="1"/>
</dbReference>
<dbReference type="PANTHER" id="PTHR43563:SF1">
    <property type="entry name" value="AMINE OXIDASE [FLAVIN-CONTAINING] B"/>
    <property type="match status" value="1"/>
</dbReference>
<dbReference type="PRINTS" id="PR00757">
    <property type="entry name" value="AMINEOXDASEF"/>
</dbReference>
<reference evidence="6" key="1">
    <citation type="journal article" date="2019" name="Int. J. Syst. Evol. Microbiol.">
        <title>The Global Catalogue of Microorganisms (GCM) 10K type strain sequencing project: providing services to taxonomists for standard genome sequencing and annotation.</title>
        <authorList>
            <consortium name="The Broad Institute Genomics Platform"/>
            <consortium name="The Broad Institute Genome Sequencing Center for Infectious Disease"/>
            <person name="Wu L."/>
            <person name="Ma J."/>
        </authorList>
    </citation>
    <scope>NUCLEOTIDE SEQUENCE [LARGE SCALE GENOMIC DNA]</scope>
    <source>
        <strain evidence="6">YIM 94188</strain>
    </source>
</reference>
<dbReference type="PANTHER" id="PTHR43563">
    <property type="entry name" value="AMINE OXIDASE"/>
    <property type="match status" value="1"/>
</dbReference>
<dbReference type="Proteomes" id="UP001596072">
    <property type="component" value="Unassembled WGS sequence"/>
</dbReference>
<dbReference type="InterPro" id="IPR002937">
    <property type="entry name" value="Amino_oxidase"/>
</dbReference>
<evidence type="ECO:0000259" key="4">
    <source>
        <dbReference type="Pfam" id="PF01593"/>
    </source>
</evidence>
<proteinExistence type="inferred from homology"/>
<comment type="caution">
    <text evidence="5">The sequence shown here is derived from an EMBL/GenBank/DDBJ whole genome shotgun (WGS) entry which is preliminary data.</text>
</comment>
<evidence type="ECO:0000256" key="1">
    <source>
        <dbReference type="ARBA" id="ARBA00001974"/>
    </source>
</evidence>
<dbReference type="SUPFAM" id="SSF51905">
    <property type="entry name" value="FAD/NAD(P)-binding domain"/>
    <property type="match status" value="1"/>
</dbReference>
<keyword evidence="3" id="KW-0560">Oxidoreductase</keyword>
<evidence type="ECO:0000256" key="2">
    <source>
        <dbReference type="ARBA" id="ARBA00005995"/>
    </source>
</evidence>
<sequence length="452" mass="48695">MERRIVDLAIVGAGLAGLSAARDARARGWTVTVLEARDRVGGKTWNRRLLDGTSIEGGGQWVGPQQVEVNKLISELGLETVPTRMVGDSIRLVDGEVRRFAQDADPWTDAESADVAQAIEALEKLARTIDPRSPWDSPGAAELDRVTFESWVRSVCSTRAGHEFFTGFLAGIWASNLWEVSLLHILVGVAGAGADVACMTGIVGAAQQDRVRGGSQLIALAMAEALGSDVVLSAPVRSIAQIDDRVVVRADEIAVEARHVIVAVPPAMAARIRYTPELSTGRDLLMQRAAMTNTIKIHVIYDEPFWRASGLSGELRSPGSTMALTFDNTPSDSALGVIVGFVEAQEASRFRTLPEAVRHALIIDQLALAFGERARSALRIIEVDWTSEPWSRGAHQILMAPGTWTTLGRHLREPEGRIHWAGSETATAWICYMDGAVSSGQRAVAEIAAALS</sequence>
<dbReference type="InterPro" id="IPR001613">
    <property type="entry name" value="Flavin_amine_oxidase"/>
</dbReference>
<dbReference type="InterPro" id="IPR036188">
    <property type="entry name" value="FAD/NAD-bd_sf"/>
</dbReference>
<name>A0ABW0ZG10_9ACTN</name>
<evidence type="ECO:0000256" key="3">
    <source>
        <dbReference type="ARBA" id="ARBA00023002"/>
    </source>
</evidence>
<gene>
    <name evidence="5" type="ORF">ACFPQB_08230</name>
</gene>
<organism evidence="5 6">
    <name type="scientific">Nocardioides vastitatis</name>
    <dbReference type="NCBI Taxonomy" id="2568655"/>
    <lineage>
        <taxon>Bacteria</taxon>
        <taxon>Bacillati</taxon>
        <taxon>Actinomycetota</taxon>
        <taxon>Actinomycetes</taxon>
        <taxon>Propionibacteriales</taxon>
        <taxon>Nocardioidaceae</taxon>
        <taxon>Nocardioides</taxon>
    </lineage>
</organism>
<dbReference type="SUPFAM" id="SSF54373">
    <property type="entry name" value="FAD-linked reductases, C-terminal domain"/>
    <property type="match status" value="1"/>
</dbReference>
<keyword evidence="6" id="KW-1185">Reference proteome</keyword>
<evidence type="ECO:0000313" key="5">
    <source>
        <dbReference type="EMBL" id="MFC5728903.1"/>
    </source>
</evidence>
<dbReference type="RefSeq" id="WP_136435102.1">
    <property type="nucleotide sequence ID" value="NZ_JBHSNS010000002.1"/>
</dbReference>
<evidence type="ECO:0000313" key="6">
    <source>
        <dbReference type="Proteomes" id="UP001596072"/>
    </source>
</evidence>
<dbReference type="Pfam" id="PF01593">
    <property type="entry name" value="Amino_oxidase"/>
    <property type="match status" value="1"/>
</dbReference>
<comment type="cofactor">
    <cofactor evidence="1">
        <name>FAD</name>
        <dbReference type="ChEBI" id="CHEBI:57692"/>
    </cofactor>
</comment>
<dbReference type="Gene3D" id="1.10.405.10">
    <property type="entry name" value="Guanine Nucleotide Dissociation Inhibitor, domain 1"/>
    <property type="match status" value="1"/>
</dbReference>
<dbReference type="EMBL" id="JBHSNS010000002">
    <property type="protein sequence ID" value="MFC5728903.1"/>
    <property type="molecule type" value="Genomic_DNA"/>
</dbReference>